<comment type="cofactor">
    <cofactor evidence="1">
        <name>FAD</name>
        <dbReference type="ChEBI" id="CHEBI:57692"/>
    </cofactor>
</comment>
<evidence type="ECO:0000256" key="1">
    <source>
        <dbReference type="ARBA" id="ARBA00001974"/>
    </source>
</evidence>
<dbReference type="PANTHER" id="PTHR43876:SF10">
    <property type="entry name" value="3-DEMETHOXYUBIQUINOL 3-HYDROXYLASE"/>
    <property type="match status" value="1"/>
</dbReference>
<dbReference type="PRINTS" id="PR00420">
    <property type="entry name" value="RNGMNOXGNASE"/>
</dbReference>
<evidence type="ECO:0000256" key="4">
    <source>
        <dbReference type="ARBA" id="ARBA00022630"/>
    </source>
</evidence>
<evidence type="ECO:0000256" key="6">
    <source>
        <dbReference type="ARBA" id="ARBA00023002"/>
    </source>
</evidence>
<gene>
    <name evidence="9" type="ORF">LJ739_03500</name>
</gene>
<reference evidence="9 10" key="1">
    <citation type="submission" date="2021-10" db="EMBL/GenBank/DDBJ databases">
        <title>Draft genome of Aestuariibacter halophilus JC2043.</title>
        <authorList>
            <person name="Emsley S.A."/>
            <person name="Pfannmuller K.M."/>
            <person name="Ushijima B."/>
            <person name="Saw J.H."/>
            <person name="Videau P."/>
        </authorList>
    </citation>
    <scope>NUCLEOTIDE SEQUENCE [LARGE SCALE GENOMIC DNA]</scope>
    <source>
        <strain evidence="9 10">JC2043</strain>
    </source>
</reference>
<keyword evidence="4" id="KW-0285">Flavoprotein</keyword>
<evidence type="ECO:0000256" key="5">
    <source>
        <dbReference type="ARBA" id="ARBA00022827"/>
    </source>
</evidence>
<dbReference type="PANTHER" id="PTHR43876">
    <property type="entry name" value="UBIQUINONE BIOSYNTHESIS MONOOXYGENASE COQ6, MITOCHONDRIAL"/>
    <property type="match status" value="1"/>
</dbReference>
<sequence length="380" mass="41686">MPKAFCIVGGGMVGAAAAIGLAQQGHNVTLIEAHMPAPFAPEQAPDMRVSAISLASQHLLDKLQAWESVLQMRSCPFQRLAVWEDPVCRTEFSATELGVSHLGHIVENRLVQLALHQALRAYSNVEWVTDTSFKHIDSCTQRVTLANGKSLAYDVLLGADGARSAVRQQAGIGTTGWQYQQQALAILVKVPEPAEDITWQQFRPEGPLAFLPLYDGYASLVWYDSPAKVASLKQLNRVQLAAEVTSHFPAALPPIEVLECASFPLTRMHAQRYVKQRVVLLGDAAHTINPLAGQGVNLGFRDVQALLAAFEAQADVDQALRDYEKQRRFDNALMMTGMDVLYAGFSNQQPLLKGLRNAGLWLAERLPLAKRRALKYALGV</sequence>
<comment type="similarity">
    <text evidence="3">Belongs to the UbiH/COQ6 family.</text>
</comment>
<evidence type="ECO:0000256" key="3">
    <source>
        <dbReference type="ARBA" id="ARBA00005349"/>
    </source>
</evidence>
<evidence type="ECO:0000256" key="7">
    <source>
        <dbReference type="ARBA" id="ARBA00023033"/>
    </source>
</evidence>
<keyword evidence="7" id="KW-0503">Monooxygenase</keyword>
<accession>A0ABS8G480</accession>
<dbReference type="Pfam" id="PF01494">
    <property type="entry name" value="FAD_binding_3"/>
    <property type="match status" value="1"/>
</dbReference>
<comment type="pathway">
    <text evidence="2">Cofactor biosynthesis; ubiquinone biosynthesis.</text>
</comment>
<keyword evidence="5" id="KW-0274">FAD</keyword>
<keyword evidence="6" id="KW-0560">Oxidoreductase</keyword>
<evidence type="ECO:0000259" key="8">
    <source>
        <dbReference type="Pfam" id="PF01494"/>
    </source>
</evidence>
<dbReference type="InterPro" id="IPR036188">
    <property type="entry name" value="FAD/NAD-bd_sf"/>
</dbReference>
<organism evidence="9 10">
    <name type="scientific">Fluctibacter halophilus</name>
    <dbReference type="NCBI Taxonomy" id="226011"/>
    <lineage>
        <taxon>Bacteria</taxon>
        <taxon>Pseudomonadati</taxon>
        <taxon>Pseudomonadota</taxon>
        <taxon>Gammaproteobacteria</taxon>
        <taxon>Alteromonadales</taxon>
        <taxon>Alteromonadaceae</taxon>
        <taxon>Fluctibacter</taxon>
    </lineage>
</organism>
<dbReference type="Gene3D" id="3.50.50.60">
    <property type="entry name" value="FAD/NAD(P)-binding domain"/>
    <property type="match status" value="2"/>
</dbReference>
<dbReference type="InterPro" id="IPR002938">
    <property type="entry name" value="FAD-bd"/>
</dbReference>
<name>A0ABS8G480_9ALTE</name>
<evidence type="ECO:0000313" key="10">
    <source>
        <dbReference type="Proteomes" id="UP001520878"/>
    </source>
</evidence>
<proteinExistence type="inferred from homology"/>
<dbReference type="InterPro" id="IPR051205">
    <property type="entry name" value="UbiH/COQ6_monooxygenase"/>
</dbReference>
<dbReference type="EMBL" id="JAJEWP010000001">
    <property type="protein sequence ID" value="MCC2615304.1"/>
    <property type="molecule type" value="Genomic_DNA"/>
</dbReference>
<dbReference type="RefSeq" id="WP_229157211.1">
    <property type="nucleotide sequence ID" value="NZ_JAJEWP010000001.1"/>
</dbReference>
<keyword evidence="10" id="KW-1185">Reference proteome</keyword>
<dbReference type="SUPFAM" id="SSF51905">
    <property type="entry name" value="FAD/NAD(P)-binding domain"/>
    <property type="match status" value="1"/>
</dbReference>
<evidence type="ECO:0000256" key="2">
    <source>
        <dbReference type="ARBA" id="ARBA00004749"/>
    </source>
</evidence>
<feature type="domain" description="FAD-binding" evidence="8">
    <location>
        <begin position="6"/>
        <end position="328"/>
    </location>
</feature>
<dbReference type="Proteomes" id="UP001520878">
    <property type="component" value="Unassembled WGS sequence"/>
</dbReference>
<evidence type="ECO:0000313" key="9">
    <source>
        <dbReference type="EMBL" id="MCC2615304.1"/>
    </source>
</evidence>
<comment type="caution">
    <text evidence="9">The sequence shown here is derived from an EMBL/GenBank/DDBJ whole genome shotgun (WGS) entry which is preliminary data.</text>
</comment>
<dbReference type="NCBIfam" id="TIGR01988">
    <property type="entry name" value="Ubi-OHases"/>
    <property type="match status" value="1"/>
</dbReference>
<protein>
    <submittedName>
        <fullName evidence="9">FAD-dependent oxidoreductase</fullName>
    </submittedName>
</protein>
<dbReference type="InterPro" id="IPR010971">
    <property type="entry name" value="UbiH/COQ6"/>
</dbReference>